<dbReference type="Proteomes" id="UP000192074">
    <property type="component" value="Unassembled WGS sequence"/>
</dbReference>
<dbReference type="RefSeq" id="WP_060723197.1">
    <property type="nucleotide sequence ID" value="NZ_LMVK01000004.1"/>
</dbReference>
<accession>A0A822UUV1</accession>
<comment type="caution">
    <text evidence="1">The sequence shown here is derived from an EMBL/GenBank/DDBJ whole genome shotgun (WGS) entry which is preliminary data.</text>
</comment>
<evidence type="ECO:0000313" key="1">
    <source>
        <dbReference type="EMBL" id="CVI15222.1"/>
    </source>
</evidence>
<dbReference type="AlphaFoldDB" id="A0A822UUV1"/>
<sequence length="141" mass="15266">MATGTDATILAALIEHLKTLSFSPALQIAMPGVDFPAAGQTKPDNYLAAFFMPNQTTNSEVGAGQEQHRGVFQVSVFWKKGVGHIKPLEAADKIIAHFAKGTTIYADGLKIIIDRKPYAASPLQETDRVQVPVSIRYHAFA</sequence>
<dbReference type="InterPro" id="IPR025395">
    <property type="entry name" value="Phage_tail_terminator-like"/>
</dbReference>
<protein>
    <recommendedName>
        <fullName evidence="3">DUF3168 domain-containing protein</fullName>
    </recommendedName>
</protein>
<name>A0A822UUV1_AGRTU</name>
<dbReference type="Pfam" id="PF13554">
    <property type="entry name" value="Phage_tail_terminator_5"/>
    <property type="match status" value="1"/>
</dbReference>
<organism evidence="1 2">
    <name type="scientific">Agrobacterium tumefaciens str. B6</name>
    <dbReference type="NCBI Taxonomy" id="1183423"/>
    <lineage>
        <taxon>Bacteria</taxon>
        <taxon>Pseudomonadati</taxon>
        <taxon>Pseudomonadota</taxon>
        <taxon>Alphaproteobacteria</taxon>
        <taxon>Hyphomicrobiales</taxon>
        <taxon>Rhizobiaceae</taxon>
        <taxon>Rhizobium/Agrobacterium group</taxon>
        <taxon>Agrobacterium</taxon>
        <taxon>Agrobacterium tumefaciens complex</taxon>
    </lineage>
</organism>
<reference evidence="1 2" key="1">
    <citation type="submission" date="2016-01" db="EMBL/GenBank/DDBJ databases">
        <authorList>
            <person name="Regsiter A."/>
            <person name="william w."/>
        </authorList>
    </citation>
    <scope>NUCLEOTIDE SEQUENCE [LARGE SCALE GENOMIC DNA]</scope>
    <source>
        <strain evidence="1 2">B6</strain>
    </source>
</reference>
<dbReference type="Gene3D" id="3.30.2000.20">
    <property type="match status" value="1"/>
</dbReference>
<evidence type="ECO:0008006" key="3">
    <source>
        <dbReference type="Google" id="ProtNLM"/>
    </source>
</evidence>
<proteinExistence type="predicted"/>
<evidence type="ECO:0000313" key="2">
    <source>
        <dbReference type="Proteomes" id="UP000192074"/>
    </source>
</evidence>
<dbReference type="EMBL" id="FCNL01000011">
    <property type="protein sequence ID" value="CVI15222.1"/>
    <property type="molecule type" value="Genomic_DNA"/>
</dbReference>
<gene>
    <name evidence="1" type="ORF">AGR4A_Cc190026</name>
</gene>